<gene>
    <name evidence="7" type="ORF">CQW23_13171</name>
</gene>
<evidence type="ECO:0000313" key="8">
    <source>
        <dbReference type="Proteomes" id="UP000224567"/>
    </source>
</evidence>
<dbReference type="GO" id="GO:0032040">
    <property type="term" value="C:small-subunit processome"/>
    <property type="evidence" value="ECO:0007669"/>
    <property type="project" value="InterPro"/>
</dbReference>
<dbReference type="EMBL" id="MLFT02000005">
    <property type="protein sequence ID" value="PHT48963.1"/>
    <property type="molecule type" value="Genomic_DNA"/>
</dbReference>
<evidence type="ECO:0000256" key="1">
    <source>
        <dbReference type="ARBA" id="ARBA00004604"/>
    </source>
</evidence>
<evidence type="ECO:0000256" key="3">
    <source>
        <dbReference type="ARBA" id="ARBA00022517"/>
    </source>
</evidence>
<feature type="compositionally biased region" description="Basic and acidic residues" evidence="5">
    <location>
        <begin position="448"/>
        <end position="457"/>
    </location>
</feature>
<feature type="compositionally biased region" description="Basic and acidic residues" evidence="5">
    <location>
        <begin position="497"/>
        <end position="509"/>
    </location>
</feature>
<reference evidence="8" key="2">
    <citation type="journal article" date="2017" name="J. Anim. Genet.">
        <title>Multiple reference genome sequences of hot pepper reveal the massive evolution of plant disease resistance genes by retroduplication.</title>
        <authorList>
            <person name="Kim S."/>
            <person name="Park J."/>
            <person name="Yeom S.-I."/>
            <person name="Kim Y.-M."/>
            <person name="Seo E."/>
            <person name="Kim K.-T."/>
            <person name="Kim M.-S."/>
            <person name="Lee J.M."/>
            <person name="Cheong K."/>
            <person name="Shin H.-S."/>
            <person name="Kim S.-B."/>
            <person name="Han K."/>
            <person name="Lee J."/>
            <person name="Park M."/>
            <person name="Lee H.-A."/>
            <person name="Lee H.-Y."/>
            <person name="Lee Y."/>
            <person name="Oh S."/>
            <person name="Lee J.H."/>
            <person name="Choi E."/>
            <person name="Choi E."/>
            <person name="Lee S.E."/>
            <person name="Jeon J."/>
            <person name="Kim H."/>
            <person name="Choi G."/>
            <person name="Song H."/>
            <person name="Lee J."/>
            <person name="Lee S.-C."/>
            <person name="Kwon J.-K."/>
            <person name="Lee H.-Y."/>
            <person name="Koo N."/>
            <person name="Hong Y."/>
            <person name="Kim R.W."/>
            <person name="Kang W.-H."/>
            <person name="Huh J.H."/>
            <person name="Kang B.-C."/>
            <person name="Yang T.-J."/>
            <person name="Lee Y.-H."/>
            <person name="Bennetzen J.L."/>
            <person name="Choi D."/>
        </authorList>
    </citation>
    <scope>NUCLEOTIDE SEQUENCE [LARGE SCALE GENOMIC DNA]</scope>
    <source>
        <strain evidence="8">cv. PBC81</strain>
    </source>
</reference>
<reference evidence="7 8" key="1">
    <citation type="journal article" date="2017" name="Genome Biol.">
        <title>New reference genome sequences of hot pepper reveal the massive evolution of plant disease-resistance genes by retroduplication.</title>
        <authorList>
            <person name="Kim S."/>
            <person name="Park J."/>
            <person name="Yeom S.I."/>
            <person name="Kim Y.M."/>
            <person name="Seo E."/>
            <person name="Kim K.T."/>
            <person name="Kim M.S."/>
            <person name="Lee J.M."/>
            <person name="Cheong K."/>
            <person name="Shin H.S."/>
            <person name="Kim S.B."/>
            <person name="Han K."/>
            <person name="Lee J."/>
            <person name="Park M."/>
            <person name="Lee H.A."/>
            <person name="Lee H.Y."/>
            <person name="Lee Y."/>
            <person name="Oh S."/>
            <person name="Lee J.H."/>
            <person name="Choi E."/>
            <person name="Choi E."/>
            <person name="Lee S.E."/>
            <person name="Jeon J."/>
            <person name="Kim H."/>
            <person name="Choi G."/>
            <person name="Song H."/>
            <person name="Lee J."/>
            <person name="Lee S.C."/>
            <person name="Kwon J.K."/>
            <person name="Lee H.Y."/>
            <person name="Koo N."/>
            <person name="Hong Y."/>
            <person name="Kim R.W."/>
            <person name="Kang W.H."/>
            <person name="Huh J.H."/>
            <person name="Kang B.C."/>
            <person name="Yang T.J."/>
            <person name="Lee Y.H."/>
            <person name="Bennetzen J.L."/>
            <person name="Choi D."/>
        </authorList>
    </citation>
    <scope>NUCLEOTIDE SEQUENCE [LARGE SCALE GENOMIC DNA]</scope>
    <source>
        <strain evidence="8">cv. PBC81</strain>
    </source>
</reference>
<evidence type="ECO:0000256" key="4">
    <source>
        <dbReference type="ARBA" id="ARBA00023242"/>
    </source>
</evidence>
<dbReference type="STRING" id="33114.A0A2G2WUQ9"/>
<evidence type="ECO:0000259" key="6">
    <source>
        <dbReference type="PROSITE" id="PS51358"/>
    </source>
</evidence>
<feature type="compositionally biased region" description="Polar residues" evidence="5">
    <location>
        <begin position="408"/>
        <end position="419"/>
    </location>
</feature>
<dbReference type="SUPFAM" id="SSF89124">
    <property type="entry name" value="Nop domain"/>
    <property type="match status" value="1"/>
</dbReference>
<dbReference type="Pfam" id="PF08156">
    <property type="entry name" value="NOP5NT"/>
    <property type="match status" value="1"/>
</dbReference>
<dbReference type="GO" id="GO:0031428">
    <property type="term" value="C:box C/D methylation guide snoRNP complex"/>
    <property type="evidence" value="ECO:0007669"/>
    <property type="project" value="InterPro"/>
</dbReference>
<comment type="subcellular location">
    <subcellularLocation>
        <location evidence="1">Nucleus</location>
        <location evidence="1">Nucleolus</location>
    </subcellularLocation>
</comment>
<dbReference type="PANTHER" id="PTHR10894">
    <property type="entry name" value="NUCLEOLAR PROTEIN 5 NUCLEOLAR PROTEIN NOP5 NOP58"/>
    <property type="match status" value="1"/>
</dbReference>
<dbReference type="Pfam" id="PF01798">
    <property type="entry name" value="Nop"/>
    <property type="match status" value="2"/>
</dbReference>
<comment type="caution">
    <text evidence="7">The sequence shown here is derived from an EMBL/GenBank/DDBJ whole genome shotgun (WGS) entry which is preliminary data.</text>
</comment>
<dbReference type="InterPro" id="IPR042239">
    <property type="entry name" value="Nop_C"/>
</dbReference>
<keyword evidence="3" id="KW-0690">Ribosome biogenesis</keyword>
<accession>A0A2G2WUQ9</accession>
<dbReference type="Gene3D" id="1.10.287.4070">
    <property type="match status" value="1"/>
</dbReference>
<dbReference type="InterPro" id="IPR012974">
    <property type="entry name" value="NOP58/56_N"/>
</dbReference>
<dbReference type="GO" id="GO:0042254">
    <property type="term" value="P:ribosome biogenesis"/>
    <property type="evidence" value="ECO:0007669"/>
    <property type="project" value="UniProtKB-KW"/>
</dbReference>
<keyword evidence="4" id="KW-0539">Nucleus</keyword>
<dbReference type="InterPro" id="IPR002687">
    <property type="entry name" value="Nop_dom"/>
</dbReference>
<dbReference type="Gene3D" id="1.10.246.90">
    <property type="entry name" value="Nop domain"/>
    <property type="match status" value="1"/>
</dbReference>
<dbReference type="InterPro" id="IPR036070">
    <property type="entry name" value="Nop_dom_sf"/>
</dbReference>
<dbReference type="PROSITE" id="PS51358">
    <property type="entry name" value="NOP"/>
    <property type="match status" value="1"/>
</dbReference>
<organism evidence="7 8">
    <name type="scientific">Capsicum baccatum</name>
    <name type="common">Peruvian pepper</name>
    <dbReference type="NCBI Taxonomy" id="33114"/>
    <lineage>
        <taxon>Eukaryota</taxon>
        <taxon>Viridiplantae</taxon>
        <taxon>Streptophyta</taxon>
        <taxon>Embryophyta</taxon>
        <taxon>Tracheophyta</taxon>
        <taxon>Spermatophyta</taxon>
        <taxon>Magnoliopsida</taxon>
        <taxon>eudicotyledons</taxon>
        <taxon>Gunneridae</taxon>
        <taxon>Pentapetalae</taxon>
        <taxon>asterids</taxon>
        <taxon>lamiids</taxon>
        <taxon>Solanales</taxon>
        <taxon>Solanaceae</taxon>
        <taxon>Solanoideae</taxon>
        <taxon>Capsiceae</taxon>
        <taxon>Capsicum</taxon>
    </lineage>
</organism>
<protein>
    <submittedName>
        <fullName evidence="7">Nucleolar protein 5-3</fullName>
    </submittedName>
</protein>
<dbReference type="InterPro" id="IPR045056">
    <property type="entry name" value="Nop56/Nop58"/>
</dbReference>
<feature type="region of interest" description="Disordered" evidence="5">
    <location>
        <begin position="404"/>
        <end position="509"/>
    </location>
</feature>
<evidence type="ECO:0000256" key="2">
    <source>
        <dbReference type="ARBA" id="ARBA00009211"/>
    </source>
</evidence>
<comment type="similarity">
    <text evidence="2">Belongs to the NOP5/NOP56 family.</text>
</comment>
<feature type="domain" description="Nop" evidence="6">
    <location>
        <begin position="282"/>
        <end position="400"/>
    </location>
</feature>
<proteinExistence type="inferred from homology"/>
<name>A0A2G2WUQ9_CAPBA</name>
<dbReference type="GO" id="GO:0030515">
    <property type="term" value="F:snoRNA binding"/>
    <property type="evidence" value="ECO:0007669"/>
    <property type="project" value="InterPro"/>
</dbReference>
<dbReference type="AlphaFoldDB" id="A0A2G2WUQ9"/>
<evidence type="ECO:0000313" key="7">
    <source>
        <dbReference type="EMBL" id="PHT48963.1"/>
    </source>
</evidence>
<dbReference type="OrthoDB" id="6780543at2759"/>
<feature type="compositionally biased region" description="Basic and acidic residues" evidence="5">
    <location>
        <begin position="420"/>
        <end position="434"/>
    </location>
</feature>
<evidence type="ECO:0000256" key="5">
    <source>
        <dbReference type="SAM" id="MobiDB-lite"/>
    </source>
</evidence>
<dbReference type="FunFam" id="1.10.287.4070:FF:000001">
    <property type="entry name" value="Probable Nucleolar protein 58"/>
    <property type="match status" value="1"/>
</dbReference>
<dbReference type="Proteomes" id="UP000224567">
    <property type="component" value="Unassembled WGS sequence"/>
</dbReference>
<keyword evidence="8" id="KW-1185">Reference proteome</keyword>
<dbReference type="SMART" id="SM00931">
    <property type="entry name" value="NOSIC"/>
    <property type="match status" value="1"/>
</dbReference>
<dbReference type="PANTHER" id="PTHR10894:SF30">
    <property type="entry name" value="NOP DOMAIN-CONTAINING PROTEIN"/>
    <property type="match status" value="1"/>
</dbReference>
<sequence>MFCAFNYHLLGAYWCKEAEKMLVLFETPAGFALFKVLDEGKLSKVEDLSKEFTTSDSAGKVVKLKAFSKFEDASEALSAATLLIDSKPSKGLCKFLKAHCDGETLGVADSKLGNAIKEKLQIECVHNNVVMELMRRLRSQLTELISGLATQDLAPMSLDLSHSLSRYKLKFSPDKVDTMIVQAIGLLGDLDKELNTYAMRVREWYGWHFPELAKIVQDNILYAKAVKLMGDRVNAAKLDFSEILTEDVEAELKEAAMISMGTEVSDLDLENIKDLCSQDEYHCPESYGSGWRTCWSRLIAHGGSLLNLAKQPGSTVQILGAEKALFRALKTKHATPKYGLLYHASLIGQAAPKHKGKIARSLASTVSLAIRYDVLGDGQDNTMGLENRIKVYNPSADAVLGHDENEEQNISIDGPSQTTEAEKKKEKKKEKPVDAEDNVVSTVDADIGEPKETDTKEKKKKKKKKKRDETEENVEVEKSKKKKRKHSDGVDEDESETADKKNEKKEEEN</sequence>
<dbReference type="InterPro" id="IPR012976">
    <property type="entry name" value="NOSIC"/>
</dbReference>